<dbReference type="SUPFAM" id="SSF46689">
    <property type="entry name" value="Homeodomain-like"/>
    <property type="match status" value="1"/>
</dbReference>
<protein>
    <submittedName>
        <fullName evidence="7">TetR/AcrR family transcriptional regulator</fullName>
    </submittedName>
</protein>
<keyword evidence="3" id="KW-0804">Transcription</keyword>
<gene>
    <name evidence="7" type="ORF">EFL26_05915</name>
</gene>
<name>A0A3N0GUR1_9ACTN</name>
<comment type="caution">
    <text evidence="7">The sequence shown here is derived from an EMBL/GenBank/DDBJ whole genome shotgun (WGS) entry which is preliminary data.</text>
</comment>
<evidence type="ECO:0000256" key="4">
    <source>
        <dbReference type="PROSITE-ProRule" id="PRU00335"/>
    </source>
</evidence>
<evidence type="ECO:0000259" key="6">
    <source>
        <dbReference type="PROSITE" id="PS50977"/>
    </source>
</evidence>
<dbReference type="Proteomes" id="UP000279994">
    <property type="component" value="Unassembled WGS sequence"/>
</dbReference>
<dbReference type="Gene3D" id="1.10.10.60">
    <property type="entry name" value="Homeodomain-like"/>
    <property type="match status" value="1"/>
</dbReference>
<dbReference type="SUPFAM" id="SSF48498">
    <property type="entry name" value="Tetracyclin repressor-like, C-terminal domain"/>
    <property type="match status" value="1"/>
</dbReference>
<dbReference type="Gene3D" id="1.10.357.10">
    <property type="entry name" value="Tetracycline Repressor, domain 2"/>
    <property type="match status" value="1"/>
</dbReference>
<dbReference type="InterPro" id="IPR036271">
    <property type="entry name" value="Tet_transcr_reg_TetR-rel_C_sf"/>
</dbReference>
<feature type="DNA-binding region" description="H-T-H motif" evidence="4">
    <location>
        <begin position="38"/>
        <end position="57"/>
    </location>
</feature>
<reference evidence="7 8" key="1">
    <citation type="submission" date="2018-11" db="EMBL/GenBank/DDBJ databases">
        <authorList>
            <person name="Li F."/>
        </authorList>
    </citation>
    <scope>NUCLEOTIDE SEQUENCE [LARGE SCALE GENOMIC DNA]</scope>
    <source>
        <strain evidence="7 8">Gsoil 818</strain>
    </source>
</reference>
<evidence type="ECO:0000256" key="1">
    <source>
        <dbReference type="ARBA" id="ARBA00023015"/>
    </source>
</evidence>
<organism evidence="7 8">
    <name type="scientific">Nocardioides pocheonensis</name>
    <dbReference type="NCBI Taxonomy" id="661485"/>
    <lineage>
        <taxon>Bacteria</taxon>
        <taxon>Bacillati</taxon>
        <taxon>Actinomycetota</taxon>
        <taxon>Actinomycetes</taxon>
        <taxon>Propionibacteriales</taxon>
        <taxon>Nocardioidaceae</taxon>
        <taxon>Nocardioides</taxon>
    </lineage>
</organism>
<feature type="domain" description="HTH tetR-type" evidence="6">
    <location>
        <begin position="15"/>
        <end position="75"/>
    </location>
</feature>
<dbReference type="PANTHER" id="PTHR30055:SF148">
    <property type="entry name" value="TETR-FAMILY TRANSCRIPTIONAL REGULATOR"/>
    <property type="match status" value="1"/>
</dbReference>
<dbReference type="GO" id="GO:0000976">
    <property type="term" value="F:transcription cis-regulatory region binding"/>
    <property type="evidence" value="ECO:0007669"/>
    <property type="project" value="TreeGrafter"/>
</dbReference>
<dbReference type="PROSITE" id="PS50977">
    <property type="entry name" value="HTH_TETR_2"/>
    <property type="match status" value="1"/>
</dbReference>
<dbReference type="AlphaFoldDB" id="A0A3N0GUR1"/>
<keyword evidence="8" id="KW-1185">Reference proteome</keyword>
<proteinExistence type="predicted"/>
<dbReference type="InterPro" id="IPR011075">
    <property type="entry name" value="TetR_C"/>
</dbReference>
<dbReference type="InterPro" id="IPR001647">
    <property type="entry name" value="HTH_TetR"/>
</dbReference>
<keyword evidence="1" id="KW-0805">Transcription regulation</keyword>
<feature type="region of interest" description="Disordered" evidence="5">
    <location>
        <begin position="196"/>
        <end position="220"/>
    </location>
</feature>
<keyword evidence="2 4" id="KW-0238">DNA-binding</keyword>
<dbReference type="InterPro" id="IPR023772">
    <property type="entry name" value="DNA-bd_HTH_TetR-type_CS"/>
</dbReference>
<dbReference type="OrthoDB" id="9796019at2"/>
<sequence length="220" mass="23931">MKKMTEHAHRPRVEGEREDEILDATVELLMEVGYDRLTMDAVAKRARASKATLYRRWETKASLVAEALVRAKASPHIEPQDTGSLRGDLLATFCGHEGLGGAATGVLGAVITAVSTDPEFAHLFRENFIAPKIAVSNAIYRRAQERGEIGTDVDVDLIAPALAGILMHRAFLLGDPIDDATIERVVDHVILPAVRHPSCGTPPSTQGNHKLTKDKARKTT</sequence>
<dbReference type="PRINTS" id="PR00455">
    <property type="entry name" value="HTHTETR"/>
</dbReference>
<accession>A0A3N0GUR1</accession>
<evidence type="ECO:0000256" key="2">
    <source>
        <dbReference type="ARBA" id="ARBA00023125"/>
    </source>
</evidence>
<dbReference type="GO" id="GO:0003700">
    <property type="term" value="F:DNA-binding transcription factor activity"/>
    <property type="evidence" value="ECO:0007669"/>
    <property type="project" value="TreeGrafter"/>
</dbReference>
<dbReference type="Pfam" id="PF00440">
    <property type="entry name" value="TetR_N"/>
    <property type="match status" value="1"/>
</dbReference>
<dbReference type="PROSITE" id="PS01081">
    <property type="entry name" value="HTH_TETR_1"/>
    <property type="match status" value="1"/>
</dbReference>
<dbReference type="EMBL" id="RJSF01000019">
    <property type="protein sequence ID" value="RNM16159.1"/>
    <property type="molecule type" value="Genomic_DNA"/>
</dbReference>
<evidence type="ECO:0000256" key="5">
    <source>
        <dbReference type="SAM" id="MobiDB-lite"/>
    </source>
</evidence>
<evidence type="ECO:0000313" key="8">
    <source>
        <dbReference type="Proteomes" id="UP000279994"/>
    </source>
</evidence>
<dbReference type="InterPro" id="IPR009057">
    <property type="entry name" value="Homeodomain-like_sf"/>
</dbReference>
<evidence type="ECO:0000256" key="3">
    <source>
        <dbReference type="ARBA" id="ARBA00023163"/>
    </source>
</evidence>
<evidence type="ECO:0000313" key="7">
    <source>
        <dbReference type="EMBL" id="RNM16159.1"/>
    </source>
</evidence>
<dbReference type="PANTHER" id="PTHR30055">
    <property type="entry name" value="HTH-TYPE TRANSCRIPTIONAL REGULATOR RUTR"/>
    <property type="match status" value="1"/>
</dbReference>
<feature type="compositionally biased region" description="Basic residues" evidence="5">
    <location>
        <begin position="210"/>
        <end position="220"/>
    </location>
</feature>
<dbReference type="InterPro" id="IPR050109">
    <property type="entry name" value="HTH-type_TetR-like_transc_reg"/>
</dbReference>
<dbReference type="Pfam" id="PF16859">
    <property type="entry name" value="TetR_C_11"/>
    <property type="match status" value="1"/>
</dbReference>